<organism evidence="2 3">
    <name type="scientific">Yersinia mollaretii (strain ATCC 43969 / DSM 18520 / CIP 103324 / CNY 7263 / WAIP 204)</name>
    <dbReference type="NCBI Taxonomy" id="349967"/>
    <lineage>
        <taxon>Bacteria</taxon>
        <taxon>Pseudomonadati</taxon>
        <taxon>Pseudomonadota</taxon>
        <taxon>Gammaproteobacteria</taxon>
        <taxon>Enterobacterales</taxon>
        <taxon>Yersiniaceae</taxon>
        <taxon>Yersinia</taxon>
    </lineage>
</organism>
<gene>
    <name evidence="2" type="ORF">ymoll0001_32710</name>
</gene>
<feature type="non-terminal residue" evidence="2">
    <location>
        <position position="282"/>
    </location>
</feature>
<evidence type="ECO:0000256" key="1">
    <source>
        <dbReference type="ARBA" id="ARBA00022729"/>
    </source>
</evidence>
<keyword evidence="3" id="KW-1185">Reference proteome</keyword>
<protein>
    <submittedName>
        <fullName evidence="2">Large exoprotein involved in heme utilization or adhesion</fullName>
    </submittedName>
</protein>
<dbReference type="InterPro" id="IPR013425">
    <property type="entry name" value="Autotrns_rpt"/>
</dbReference>
<dbReference type="NCBIfam" id="TIGR02601">
    <property type="entry name" value="autotrns_rpt"/>
    <property type="match status" value="1"/>
</dbReference>
<proteinExistence type="predicted"/>
<evidence type="ECO:0000313" key="3">
    <source>
        <dbReference type="Proteomes" id="UP000003027"/>
    </source>
</evidence>
<dbReference type="EMBL" id="AALD02000059">
    <property type="protein sequence ID" value="EEQ08931.1"/>
    <property type="molecule type" value="Genomic_DNA"/>
</dbReference>
<sequence length="282" mass="27089">MASAGSGVGVVDSSSAVGHLILNGGGVGFEDGSLLTVGTLAVTSASDIRVDTAITTGGNLLDQDDGSSAKLIDSTNTLSDAQLAQLTLLKIMGESLGADTEVDVVQGGNTVAQAIYDFALSGAGSGLSLTSILTQLALISGQSLTLTSAGAANSDNTLLAQLMGAGNLIIGADNSAMTLSNATSDYTGSTSVNGGTLNLGSDNALGATSALNTLAATETHLNGHSQTVGALTNAGIVNLGGGTLTLTNGGTSTATGGLTGAGNLNINGGDLEVTAANSGLSG</sequence>
<accession>A0ABP2ECM2</accession>
<keyword evidence="1" id="KW-0732">Signal</keyword>
<comment type="caution">
    <text evidence="2">The sequence shown here is derived from an EMBL/GenBank/DDBJ whole genome shotgun (WGS) entry which is preliminary data.</text>
</comment>
<dbReference type="Proteomes" id="UP000003027">
    <property type="component" value="Unassembled WGS sequence"/>
</dbReference>
<evidence type="ECO:0000313" key="2">
    <source>
        <dbReference type="EMBL" id="EEQ08931.1"/>
    </source>
</evidence>
<reference evidence="2" key="1">
    <citation type="submission" date="2008-12" db="EMBL/GenBank/DDBJ databases">
        <title>Annotation of the Yersinia mollaretii ATCC 43969 genome.</title>
        <authorList>
            <person name="Read T.D."/>
            <person name="Akmal A."/>
            <person name="Bishop-Lilly K."/>
            <person name="Chen P.E."/>
            <person name="Cook C."/>
            <person name="Kiley M.P."/>
            <person name="Lentz S."/>
            <person name="Mateczun A."/>
            <person name="Nagarajan N."/>
            <person name="Nolan N."/>
            <person name="Osborne B.I."/>
            <person name="Pop M."/>
            <person name="Sozhamannan S."/>
            <person name="Stewart A.C."/>
            <person name="Sulakvelidze A."/>
            <person name="Thomason B."/>
            <person name="Willner K."/>
            <person name="Zwick M.E."/>
        </authorList>
    </citation>
    <scope>NUCLEOTIDE SEQUENCE [LARGE SCALE GENOMIC DNA]</scope>
    <source>
        <strain evidence="2">ATCC 43969</strain>
    </source>
</reference>
<name>A0ABP2ECM2_YERMW</name>